<feature type="non-terminal residue" evidence="1">
    <location>
        <position position="154"/>
    </location>
</feature>
<organism evidence="1 2">
    <name type="scientific">Buceros rhinoceros silvestris</name>
    <dbReference type="NCBI Taxonomy" id="175836"/>
    <lineage>
        <taxon>Eukaryota</taxon>
        <taxon>Metazoa</taxon>
        <taxon>Chordata</taxon>
        <taxon>Craniata</taxon>
        <taxon>Vertebrata</taxon>
        <taxon>Euteleostomi</taxon>
        <taxon>Archelosauria</taxon>
        <taxon>Archosauria</taxon>
        <taxon>Dinosauria</taxon>
        <taxon>Saurischia</taxon>
        <taxon>Theropoda</taxon>
        <taxon>Coelurosauria</taxon>
        <taxon>Aves</taxon>
        <taxon>Neognathae</taxon>
        <taxon>Neoaves</taxon>
        <taxon>Telluraves</taxon>
        <taxon>Coraciimorphae</taxon>
        <taxon>Bucerotiformes</taxon>
        <taxon>Bucerotidae</taxon>
        <taxon>Buceros</taxon>
    </lineage>
</organism>
<evidence type="ECO:0000313" key="1">
    <source>
        <dbReference type="EMBL" id="KFO92322.1"/>
    </source>
</evidence>
<evidence type="ECO:0000313" key="2">
    <source>
        <dbReference type="Proteomes" id="UP000054064"/>
    </source>
</evidence>
<dbReference type="AlphaFoldDB" id="A0A091HBX8"/>
<dbReference type="Proteomes" id="UP000054064">
    <property type="component" value="Unassembled WGS sequence"/>
</dbReference>
<proteinExistence type="predicted"/>
<protein>
    <submittedName>
        <fullName evidence="1">Uncharacterized protein</fullName>
    </submittedName>
</protein>
<feature type="non-terminal residue" evidence="1">
    <location>
        <position position="1"/>
    </location>
</feature>
<reference evidence="1 2" key="1">
    <citation type="submission" date="2014-04" db="EMBL/GenBank/DDBJ databases">
        <title>Genome evolution of avian class.</title>
        <authorList>
            <person name="Zhang G."/>
            <person name="Li C."/>
        </authorList>
    </citation>
    <scope>NUCLEOTIDE SEQUENCE [LARGE SCALE GENOMIC DNA]</scope>
    <source>
        <strain evidence="1">BGI_N320</strain>
    </source>
</reference>
<keyword evidence="2" id="KW-1185">Reference proteome</keyword>
<name>A0A091HBX8_BUCRH</name>
<sequence length="154" mass="16836">TPPSVGQKKRPKSAILARDTVGLGGRLLTALHMATCLSQLDQVSPGRGGDGQKTLLHQTRSALEPPPRLCREVPRCTTDVHQQGHSGEWPCDRSERSRGVSGCLGHISLKQDEEGMQEHSWDHLEIFRYPQALEIGKGDTVQASPYSPRVPGRA</sequence>
<dbReference type="EMBL" id="KL529501">
    <property type="protein sequence ID" value="KFO92322.1"/>
    <property type="molecule type" value="Genomic_DNA"/>
</dbReference>
<gene>
    <name evidence="1" type="ORF">N320_05345</name>
</gene>
<accession>A0A091HBX8</accession>